<feature type="domain" description="Protein kinase" evidence="2">
    <location>
        <begin position="1"/>
        <end position="73"/>
    </location>
</feature>
<dbReference type="Proteomes" id="UP000013827">
    <property type="component" value="Unassembled WGS sequence"/>
</dbReference>
<reference evidence="4" key="1">
    <citation type="journal article" date="2013" name="Nature">
        <title>Pan genome of the phytoplankton Emiliania underpins its global distribution.</title>
        <authorList>
            <person name="Read B.A."/>
            <person name="Kegel J."/>
            <person name="Klute M.J."/>
            <person name="Kuo A."/>
            <person name="Lefebvre S.C."/>
            <person name="Maumus F."/>
            <person name="Mayer C."/>
            <person name="Miller J."/>
            <person name="Monier A."/>
            <person name="Salamov A."/>
            <person name="Young J."/>
            <person name="Aguilar M."/>
            <person name="Claverie J.M."/>
            <person name="Frickenhaus S."/>
            <person name="Gonzalez K."/>
            <person name="Herman E.K."/>
            <person name="Lin Y.C."/>
            <person name="Napier J."/>
            <person name="Ogata H."/>
            <person name="Sarno A.F."/>
            <person name="Shmutz J."/>
            <person name="Schroeder D."/>
            <person name="de Vargas C."/>
            <person name="Verret F."/>
            <person name="von Dassow P."/>
            <person name="Valentin K."/>
            <person name="Van de Peer Y."/>
            <person name="Wheeler G."/>
            <person name="Dacks J.B."/>
            <person name="Delwiche C.F."/>
            <person name="Dyhrman S.T."/>
            <person name="Glockner G."/>
            <person name="John U."/>
            <person name="Richards T."/>
            <person name="Worden A.Z."/>
            <person name="Zhang X."/>
            <person name="Grigoriev I.V."/>
            <person name="Allen A.E."/>
            <person name="Bidle K."/>
            <person name="Borodovsky M."/>
            <person name="Bowler C."/>
            <person name="Brownlee C."/>
            <person name="Cock J.M."/>
            <person name="Elias M."/>
            <person name="Gladyshev V.N."/>
            <person name="Groth M."/>
            <person name="Guda C."/>
            <person name="Hadaegh A."/>
            <person name="Iglesias-Rodriguez M.D."/>
            <person name="Jenkins J."/>
            <person name="Jones B.M."/>
            <person name="Lawson T."/>
            <person name="Leese F."/>
            <person name="Lindquist E."/>
            <person name="Lobanov A."/>
            <person name="Lomsadze A."/>
            <person name="Malik S.B."/>
            <person name="Marsh M.E."/>
            <person name="Mackinder L."/>
            <person name="Mock T."/>
            <person name="Mueller-Roeber B."/>
            <person name="Pagarete A."/>
            <person name="Parker M."/>
            <person name="Probert I."/>
            <person name="Quesneville H."/>
            <person name="Raines C."/>
            <person name="Rensing S.A."/>
            <person name="Riano-Pachon D.M."/>
            <person name="Richier S."/>
            <person name="Rokitta S."/>
            <person name="Shiraiwa Y."/>
            <person name="Soanes D.M."/>
            <person name="van der Giezen M."/>
            <person name="Wahlund T.M."/>
            <person name="Williams B."/>
            <person name="Wilson W."/>
            <person name="Wolfe G."/>
            <person name="Wurch L.L."/>
        </authorList>
    </citation>
    <scope>NUCLEOTIDE SEQUENCE</scope>
</reference>
<dbReference type="EnsemblProtists" id="EOD24964">
    <property type="protein sequence ID" value="EOD24964"/>
    <property type="gene ID" value="EMIHUDRAFT_238038"/>
</dbReference>
<dbReference type="GO" id="GO:0004672">
    <property type="term" value="F:protein kinase activity"/>
    <property type="evidence" value="ECO:0007669"/>
    <property type="project" value="InterPro"/>
</dbReference>
<accession>A0A0D3JN79</accession>
<feature type="compositionally biased region" description="Basic and acidic residues" evidence="1">
    <location>
        <begin position="41"/>
        <end position="53"/>
    </location>
</feature>
<dbReference type="AlphaFoldDB" id="A0A0D3JN79"/>
<evidence type="ECO:0000256" key="1">
    <source>
        <dbReference type="SAM" id="MobiDB-lite"/>
    </source>
</evidence>
<dbReference type="RefSeq" id="XP_005777393.1">
    <property type="nucleotide sequence ID" value="XM_005777336.1"/>
</dbReference>
<name>A0A0D3JN79_EMIH1</name>
<dbReference type="Gene3D" id="1.10.510.10">
    <property type="entry name" value="Transferase(Phosphotransferase) domain 1"/>
    <property type="match status" value="1"/>
</dbReference>
<dbReference type="HOGENOM" id="CLU_2710027_0_0_1"/>
<keyword evidence="4" id="KW-1185">Reference proteome</keyword>
<evidence type="ECO:0000313" key="3">
    <source>
        <dbReference type="EnsemblProtists" id="EOD24964"/>
    </source>
</evidence>
<reference evidence="3" key="2">
    <citation type="submission" date="2024-10" db="UniProtKB">
        <authorList>
            <consortium name="EnsemblProtists"/>
        </authorList>
    </citation>
    <scope>IDENTIFICATION</scope>
</reference>
<sequence>MSLDVLCEACGASSDIWSLGITLIELLDGTPPLADACLRKEQQRRPTSDELLRGAESAAAAAEAPAERALPPG</sequence>
<dbReference type="KEGG" id="ehx:EMIHUDRAFT_238038"/>
<proteinExistence type="predicted"/>
<dbReference type="GeneID" id="17270510"/>
<evidence type="ECO:0000313" key="4">
    <source>
        <dbReference type="Proteomes" id="UP000013827"/>
    </source>
</evidence>
<dbReference type="PROSITE" id="PS50011">
    <property type="entry name" value="PROTEIN_KINASE_DOM"/>
    <property type="match status" value="1"/>
</dbReference>
<feature type="region of interest" description="Disordered" evidence="1">
    <location>
        <begin position="41"/>
        <end position="73"/>
    </location>
</feature>
<dbReference type="GO" id="GO:0005524">
    <property type="term" value="F:ATP binding"/>
    <property type="evidence" value="ECO:0007669"/>
    <property type="project" value="InterPro"/>
</dbReference>
<evidence type="ECO:0000259" key="2">
    <source>
        <dbReference type="PROSITE" id="PS50011"/>
    </source>
</evidence>
<dbReference type="InterPro" id="IPR011009">
    <property type="entry name" value="Kinase-like_dom_sf"/>
</dbReference>
<organism evidence="3 4">
    <name type="scientific">Emiliania huxleyi (strain CCMP1516)</name>
    <dbReference type="NCBI Taxonomy" id="280463"/>
    <lineage>
        <taxon>Eukaryota</taxon>
        <taxon>Haptista</taxon>
        <taxon>Haptophyta</taxon>
        <taxon>Prymnesiophyceae</taxon>
        <taxon>Isochrysidales</taxon>
        <taxon>Noelaerhabdaceae</taxon>
        <taxon>Emiliania</taxon>
    </lineage>
</organism>
<dbReference type="InterPro" id="IPR000719">
    <property type="entry name" value="Prot_kinase_dom"/>
</dbReference>
<protein>
    <recommendedName>
        <fullName evidence="2">Protein kinase domain-containing protein</fullName>
    </recommendedName>
</protein>
<dbReference type="PaxDb" id="2903-EOD24964"/>
<feature type="compositionally biased region" description="Low complexity" evidence="1">
    <location>
        <begin position="54"/>
        <end position="73"/>
    </location>
</feature>
<dbReference type="SUPFAM" id="SSF56112">
    <property type="entry name" value="Protein kinase-like (PK-like)"/>
    <property type="match status" value="1"/>
</dbReference>